<evidence type="ECO:0000313" key="2">
    <source>
        <dbReference type="EnsemblMetazoa" id="AALFPA23_001107.P865"/>
    </source>
</evidence>
<reference evidence="2" key="2">
    <citation type="submission" date="2025-05" db="UniProtKB">
        <authorList>
            <consortium name="EnsemblMetazoa"/>
        </authorList>
    </citation>
    <scope>IDENTIFICATION</scope>
    <source>
        <strain evidence="2">Foshan</strain>
    </source>
</reference>
<organism evidence="2 3">
    <name type="scientific">Aedes albopictus</name>
    <name type="common">Asian tiger mosquito</name>
    <name type="synonym">Stegomyia albopicta</name>
    <dbReference type="NCBI Taxonomy" id="7160"/>
    <lineage>
        <taxon>Eukaryota</taxon>
        <taxon>Metazoa</taxon>
        <taxon>Ecdysozoa</taxon>
        <taxon>Arthropoda</taxon>
        <taxon>Hexapoda</taxon>
        <taxon>Insecta</taxon>
        <taxon>Pterygota</taxon>
        <taxon>Neoptera</taxon>
        <taxon>Endopterygota</taxon>
        <taxon>Diptera</taxon>
        <taxon>Nematocera</taxon>
        <taxon>Culicoidea</taxon>
        <taxon>Culicidae</taxon>
        <taxon>Culicinae</taxon>
        <taxon>Aedini</taxon>
        <taxon>Aedes</taxon>
        <taxon>Stegomyia</taxon>
    </lineage>
</organism>
<feature type="region of interest" description="Disordered" evidence="1">
    <location>
        <begin position="83"/>
        <end position="155"/>
    </location>
</feature>
<protein>
    <submittedName>
        <fullName evidence="2">Uncharacterized protein</fullName>
    </submittedName>
</protein>
<reference evidence="3" key="1">
    <citation type="journal article" date="2015" name="Proc. Natl. Acad. Sci. U.S.A.">
        <title>Genome sequence of the Asian Tiger mosquito, Aedes albopictus, reveals insights into its biology, genetics, and evolution.</title>
        <authorList>
            <person name="Chen X.G."/>
            <person name="Jiang X."/>
            <person name="Gu J."/>
            <person name="Xu M."/>
            <person name="Wu Y."/>
            <person name="Deng Y."/>
            <person name="Zhang C."/>
            <person name="Bonizzoni M."/>
            <person name="Dermauw W."/>
            <person name="Vontas J."/>
            <person name="Armbruster P."/>
            <person name="Huang X."/>
            <person name="Yang Y."/>
            <person name="Zhang H."/>
            <person name="He W."/>
            <person name="Peng H."/>
            <person name="Liu Y."/>
            <person name="Wu K."/>
            <person name="Chen J."/>
            <person name="Lirakis M."/>
            <person name="Topalis P."/>
            <person name="Van Leeuwen T."/>
            <person name="Hall A.B."/>
            <person name="Jiang X."/>
            <person name="Thorpe C."/>
            <person name="Mueller R.L."/>
            <person name="Sun C."/>
            <person name="Waterhouse R.M."/>
            <person name="Yan G."/>
            <person name="Tu Z.J."/>
            <person name="Fang X."/>
            <person name="James A.A."/>
        </authorList>
    </citation>
    <scope>NUCLEOTIDE SEQUENCE [LARGE SCALE GENOMIC DNA]</scope>
    <source>
        <strain evidence="3">Foshan</strain>
    </source>
</reference>
<dbReference type="RefSeq" id="XP_062713277.1">
    <property type="nucleotide sequence ID" value="XM_062857293.1"/>
</dbReference>
<evidence type="ECO:0000256" key="1">
    <source>
        <dbReference type="SAM" id="MobiDB-lite"/>
    </source>
</evidence>
<dbReference type="EnsemblMetazoa" id="AALFPA23_001107.R865">
    <property type="protein sequence ID" value="AALFPA23_001107.P865"/>
    <property type="gene ID" value="AALFPA23_001107"/>
</dbReference>
<dbReference type="Proteomes" id="UP000069940">
    <property type="component" value="Unassembled WGS sequence"/>
</dbReference>
<dbReference type="GeneID" id="134290222"/>
<keyword evidence="3" id="KW-1185">Reference proteome</keyword>
<name>A0ABM1XMU0_AEDAL</name>
<evidence type="ECO:0000313" key="3">
    <source>
        <dbReference type="Proteomes" id="UP000069940"/>
    </source>
</evidence>
<proteinExistence type="predicted"/>
<sequence>MKQSGSIHCWTPASPVGSLHPPFRTVASLCRTPASTRRIVASTCRTSRVHLQAASVSSPYRNHRRITSVHPWDPSVHCRPRAYHRRLSNHPPSDPESPPAGRERIIALPNQAPVGPLRPPEGSQHPPVGPPASTTRPKRHSPDRSVTIGPSASTS</sequence>
<accession>A0ABM1XMU0</accession>